<gene>
    <name evidence="2" type="ORF">Sango_1925200</name>
</gene>
<name>A0AAE2BN39_9LAMI</name>
<sequence length="190" mass="21995">MSCVDVDCERPTRLWNDVWVEYRGGYGMSGKEQKRRVCEWIRGLKFPDGYVSNHARCINMTELRMHGMKSHDYHVLMQKLIPIAFREMLPEHVWSALTEARRVVDESKWIETFAYQSEKVVPVPIVATDNQTYNLRDPNGLQVVVDLSIAQQHVVGTSRRQGLENDDVNEDEDEDSDGDDETDNDEYDAT</sequence>
<accession>A0AAE2BN39</accession>
<dbReference type="AlphaFoldDB" id="A0AAE2BN39"/>
<evidence type="ECO:0000313" key="3">
    <source>
        <dbReference type="Proteomes" id="UP001289374"/>
    </source>
</evidence>
<evidence type="ECO:0000256" key="1">
    <source>
        <dbReference type="SAM" id="MobiDB-lite"/>
    </source>
</evidence>
<evidence type="ECO:0000313" key="2">
    <source>
        <dbReference type="EMBL" id="KAK4391474.1"/>
    </source>
</evidence>
<feature type="region of interest" description="Disordered" evidence="1">
    <location>
        <begin position="156"/>
        <end position="190"/>
    </location>
</feature>
<reference evidence="2" key="2">
    <citation type="journal article" date="2024" name="Plant">
        <title>Genomic evolution and insights into agronomic trait innovations of Sesamum species.</title>
        <authorList>
            <person name="Miao H."/>
            <person name="Wang L."/>
            <person name="Qu L."/>
            <person name="Liu H."/>
            <person name="Sun Y."/>
            <person name="Le M."/>
            <person name="Wang Q."/>
            <person name="Wei S."/>
            <person name="Zheng Y."/>
            <person name="Lin W."/>
            <person name="Duan Y."/>
            <person name="Cao H."/>
            <person name="Xiong S."/>
            <person name="Wang X."/>
            <person name="Wei L."/>
            <person name="Li C."/>
            <person name="Ma Q."/>
            <person name="Ju M."/>
            <person name="Zhao R."/>
            <person name="Li G."/>
            <person name="Mu C."/>
            <person name="Tian Q."/>
            <person name="Mei H."/>
            <person name="Zhang T."/>
            <person name="Gao T."/>
            <person name="Zhang H."/>
        </authorList>
    </citation>
    <scope>NUCLEOTIDE SEQUENCE</scope>
    <source>
        <strain evidence="2">K16</strain>
    </source>
</reference>
<comment type="caution">
    <text evidence="2">The sequence shown here is derived from an EMBL/GenBank/DDBJ whole genome shotgun (WGS) entry which is preliminary data.</text>
</comment>
<keyword evidence="3" id="KW-1185">Reference proteome</keyword>
<reference evidence="2" key="1">
    <citation type="submission" date="2020-06" db="EMBL/GenBank/DDBJ databases">
        <authorList>
            <person name="Li T."/>
            <person name="Hu X."/>
            <person name="Zhang T."/>
            <person name="Song X."/>
            <person name="Zhang H."/>
            <person name="Dai N."/>
            <person name="Sheng W."/>
            <person name="Hou X."/>
            <person name="Wei L."/>
        </authorList>
    </citation>
    <scope>NUCLEOTIDE SEQUENCE</scope>
    <source>
        <strain evidence="2">K16</strain>
        <tissue evidence="2">Leaf</tissue>
    </source>
</reference>
<dbReference type="Proteomes" id="UP001289374">
    <property type="component" value="Unassembled WGS sequence"/>
</dbReference>
<organism evidence="2 3">
    <name type="scientific">Sesamum angolense</name>
    <dbReference type="NCBI Taxonomy" id="2727404"/>
    <lineage>
        <taxon>Eukaryota</taxon>
        <taxon>Viridiplantae</taxon>
        <taxon>Streptophyta</taxon>
        <taxon>Embryophyta</taxon>
        <taxon>Tracheophyta</taxon>
        <taxon>Spermatophyta</taxon>
        <taxon>Magnoliopsida</taxon>
        <taxon>eudicotyledons</taxon>
        <taxon>Gunneridae</taxon>
        <taxon>Pentapetalae</taxon>
        <taxon>asterids</taxon>
        <taxon>lamiids</taxon>
        <taxon>Lamiales</taxon>
        <taxon>Pedaliaceae</taxon>
        <taxon>Sesamum</taxon>
    </lineage>
</organism>
<proteinExistence type="predicted"/>
<protein>
    <submittedName>
        <fullName evidence="2">Uncharacterized protein</fullName>
    </submittedName>
</protein>
<feature type="compositionally biased region" description="Acidic residues" evidence="1">
    <location>
        <begin position="164"/>
        <end position="190"/>
    </location>
</feature>
<dbReference type="EMBL" id="JACGWL010000011">
    <property type="protein sequence ID" value="KAK4391474.1"/>
    <property type="molecule type" value="Genomic_DNA"/>
</dbReference>